<evidence type="ECO:0000256" key="3">
    <source>
        <dbReference type="ARBA" id="ARBA00018920"/>
    </source>
</evidence>
<dbReference type="InterPro" id="IPR026157">
    <property type="entry name" value="LZTFL1"/>
</dbReference>
<keyword evidence="5 8" id="KW-0175">Coiled coil</keyword>
<evidence type="ECO:0000256" key="4">
    <source>
        <dbReference type="ARBA" id="ARBA00022490"/>
    </source>
</evidence>
<evidence type="ECO:0000256" key="5">
    <source>
        <dbReference type="ARBA" id="ARBA00023054"/>
    </source>
</evidence>
<reference evidence="10" key="1">
    <citation type="submission" date="2020-01" db="EMBL/GenBank/DDBJ databases">
        <title>Draft genome sequence of the Termite Coptotermes fromosanus.</title>
        <authorList>
            <person name="Itakura S."/>
            <person name="Yosikawa Y."/>
            <person name="Umezawa K."/>
        </authorList>
    </citation>
    <scope>NUCLEOTIDE SEQUENCE [LARGE SCALE GENOMIC DNA]</scope>
</reference>
<organism evidence="9 10">
    <name type="scientific">Coptotermes formosanus</name>
    <name type="common">Formosan subterranean termite</name>
    <dbReference type="NCBI Taxonomy" id="36987"/>
    <lineage>
        <taxon>Eukaryota</taxon>
        <taxon>Metazoa</taxon>
        <taxon>Ecdysozoa</taxon>
        <taxon>Arthropoda</taxon>
        <taxon>Hexapoda</taxon>
        <taxon>Insecta</taxon>
        <taxon>Pterygota</taxon>
        <taxon>Neoptera</taxon>
        <taxon>Polyneoptera</taxon>
        <taxon>Dictyoptera</taxon>
        <taxon>Blattodea</taxon>
        <taxon>Blattoidea</taxon>
        <taxon>Termitoidae</taxon>
        <taxon>Rhinotermitidae</taxon>
        <taxon>Coptotermes</taxon>
    </lineage>
</organism>
<comment type="subcellular location">
    <subcellularLocation>
        <location evidence="1">Cytoplasm</location>
    </subcellularLocation>
</comment>
<proteinExistence type="inferred from homology"/>
<dbReference type="GO" id="GO:1903565">
    <property type="term" value="P:negative regulation of protein localization to cilium"/>
    <property type="evidence" value="ECO:0007669"/>
    <property type="project" value="TreeGrafter"/>
</dbReference>
<accession>A0A6L2PI17</accession>
<feature type="coiled-coil region" evidence="8">
    <location>
        <begin position="89"/>
        <end position="116"/>
    </location>
</feature>
<dbReference type="InParanoid" id="A0A6L2PI17"/>
<keyword evidence="4" id="KW-0963">Cytoplasm</keyword>
<dbReference type="EMBL" id="BLKM01003940">
    <property type="protein sequence ID" value="GFG30088.1"/>
    <property type="molecule type" value="Genomic_DNA"/>
</dbReference>
<name>A0A6L2PI17_COPFO</name>
<evidence type="ECO:0000313" key="9">
    <source>
        <dbReference type="EMBL" id="GFG30088.1"/>
    </source>
</evidence>
<comment type="subunit">
    <text evidence="7">Self-associates. Interacts with BBS9; the interaction mediates the association of LZTL1 with the BBsome complex and regulates BBSome ciliary trafficking.</text>
</comment>
<evidence type="ECO:0000256" key="2">
    <source>
        <dbReference type="ARBA" id="ARBA00008868"/>
    </source>
</evidence>
<sequence length="221" mass="25554">MTVSLDRVSSRLISMSFHFLFQSTRKISQQQVSVLYASSNFDLRCISFIWKQNFTSDRHSKDIAGILHIKSDMFCPKPCCNWNSVFNIASMYQEEVNKLRTELESAQYEMSTLKKHSVNAPETAHLDEVENQLCTVRSLLATSLEKSASDQQQLELELSATREKVAEVQSQLLLAEQELEHKFSQTAVYVNMKKILNKKNEQIKELRKKLQHYAPDENTDE</sequence>
<dbReference type="GO" id="GO:0005737">
    <property type="term" value="C:cytoplasm"/>
    <property type="evidence" value="ECO:0007669"/>
    <property type="project" value="UniProtKB-SubCell"/>
</dbReference>
<keyword evidence="10" id="KW-1185">Reference proteome</keyword>
<dbReference type="AlphaFoldDB" id="A0A6L2PI17"/>
<protein>
    <recommendedName>
        <fullName evidence="3">Leucine zipper transcription factor-like protein 1</fullName>
    </recommendedName>
</protein>
<dbReference type="PANTHER" id="PTHR21635:SF0">
    <property type="entry name" value="LEUCINE ZIPPER TRANSCRIPTION FACTOR-LIKE PROTEIN 1"/>
    <property type="match status" value="1"/>
</dbReference>
<comment type="caution">
    <text evidence="9">The sequence shown here is derived from an EMBL/GenBank/DDBJ whole genome shotgun (WGS) entry which is preliminary data.</text>
</comment>
<dbReference type="PANTHER" id="PTHR21635">
    <property type="entry name" value="LEUCINE ZIPPER TRANSCRIPTION FACTOR LIKE"/>
    <property type="match status" value="1"/>
</dbReference>
<evidence type="ECO:0000256" key="7">
    <source>
        <dbReference type="ARBA" id="ARBA00026004"/>
    </source>
</evidence>
<dbReference type="OrthoDB" id="313412at2759"/>
<evidence type="ECO:0000256" key="1">
    <source>
        <dbReference type="ARBA" id="ARBA00004496"/>
    </source>
</evidence>
<comment type="similarity">
    <text evidence="2">Belongs to the LZTFL1 family.</text>
</comment>
<comment type="function">
    <text evidence="6">Regulates ciliary localization of the BBSome complex. Together with the BBSome complex, controls SMO ciliary trafficking and contributes to the sonic hedgehog (SHH) pathway regulation. May play a role in neurite outgrowth. May have tumor suppressor function.</text>
</comment>
<dbReference type="Pfam" id="PF15294">
    <property type="entry name" value="Leu_zip"/>
    <property type="match status" value="1"/>
</dbReference>
<evidence type="ECO:0000256" key="6">
    <source>
        <dbReference type="ARBA" id="ARBA00024898"/>
    </source>
</evidence>
<dbReference type="Proteomes" id="UP000502823">
    <property type="component" value="Unassembled WGS sequence"/>
</dbReference>
<evidence type="ECO:0000256" key="8">
    <source>
        <dbReference type="SAM" id="Coils"/>
    </source>
</evidence>
<feature type="coiled-coil region" evidence="8">
    <location>
        <begin position="144"/>
        <end position="209"/>
    </location>
</feature>
<gene>
    <name evidence="9" type="ORF">Cfor_09509</name>
</gene>
<evidence type="ECO:0000313" key="10">
    <source>
        <dbReference type="Proteomes" id="UP000502823"/>
    </source>
</evidence>